<dbReference type="AlphaFoldDB" id="A0A4Z2JC29"/>
<sequence length="80" mass="8895">MKKENLCRQLDCFQTSRLAMISTHQTELSISTAARLPRDQGGLLLYTIRSRKKRKSAGGDVGETQPTQKGDEEVEEGKGD</sequence>
<name>A0A4Z2JC29_9TELE</name>
<protein>
    <submittedName>
        <fullName evidence="2">Uncharacterized protein</fullName>
    </submittedName>
</protein>
<organism evidence="2 3">
    <name type="scientific">Liparis tanakae</name>
    <name type="common">Tanaka's snailfish</name>
    <dbReference type="NCBI Taxonomy" id="230148"/>
    <lineage>
        <taxon>Eukaryota</taxon>
        <taxon>Metazoa</taxon>
        <taxon>Chordata</taxon>
        <taxon>Craniata</taxon>
        <taxon>Vertebrata</taxon>
        <taxon>Euteleostomi</taxon>
        <taxon>Actinopterygii</taxon>
        <taxon>Neopterygii</taxon>
        <taxon>Teleostei</taxon>
        <taxon>Neoteleostei</taxon>
        <taxon>Acanthomorphata</taxon>
        <taxon>Eupercaria</taxon>
        <taxon>Perciformes</taxon>
        <taxon>Cottioidei</taxon>
        <taxon>Cottales</taxon>
        <taxon>Liparidae</taxon>
        <taxon>Liparis</taxon>
    </lineage>
</organism>
<dbReference type="EMBL" id="SRLO01000009">
    <property type="protein sequence ID" value="TNN87779.1"/>
    <property type="molecule type" value="Genomic_DNA"/>
</dbReference>
<feature type="region of interest" description="Disordered" evidence="1">
    <location>
        <begin position="52"/>
        <end position="80"/>
    </location>
</feature>
<accession>A0A4Z2JC29</accession>
<reference evidence="2 3" key="1">
    <citation type="submission" date="2019-03" db="EMBL/GenBank/DDBJ databases">
        <title>First draft genome of Liparis tanakae, snailfish: a comprehensive survey of snailfish specific genes.</title>
        <authorList>
            <person name="Kim W."/>
            <person name="Song I."/>
            <person name="Jeong J.-H."/>
            <person name="Kim D."/>
            <person name="Kim S."/>
            <person name="Ryu S."/>
            <person name="Song J.Y."/>
            <person name="Lee S.K."/>
        </authorList>
    </citation>
    <scope>NUCLEOTIDE SEQUENCE [LARGE SCALE GENOMIC DNA]</scope>
    <source>
        <tissue evidence="2">Muscle</tissue>
    </source>
</reference>
<dbReference type="Proteomes" id="UP000314294">
    <property type="component" value="Unassembled WGS sequence"/>
</dbReference>
<keyword evidence="3" id="KW-1185">Reference proteome</keyword>
<comment type="caution">
    <text evidence="2">The sequence shown here is derived from an EMBL/GenBank/DDBJ whole genome shotgun (WGS) entry which is preliminary data.</text>
</comment>
<evidence type="ECO:0000313" key="2">
    <source>
        <dbReference type="EMBL" id="TNN87779.1"/>
    </source>
</evidence>
<evidence type="ECO:0000313" key="3">
    <source>
        <dbReference type="Proteomes" id="UP000314294"/>
    </source>
</evidence>
<evidence type="ECO:0000256" key="1">
    <source>
        <dbReference type="SAM" id="MobiDB-lite"/>
    </source>
</evidence>
<proteinExistence type="predicted"/>
<gene>
    <name evidence="2" type="ORF">EYF80_002126</name>
</gene>